<organism evidence="11 12">
    <name type="scientific">Lophiotrema nucula</name>
    <dbReference type="NCBI Taxonomy" id="690887"/>
    <lineage>
        <taxon>Eukaryota</taxon>
        <taxon>Fungi</taxon>
        <taxon>Dikarya</taxon>
        <taxon>Ascomycota</taxon>
        <taxon>Pezizomycotina</taxon>
        <taxon>Dothideomycetes</taxon>
        <taxon>Pleosporomycetidae</taxon>
        <taxon>Pleosporales</taxon>
        <taxon>Lophiotremataceae</taxon>
        <taxon>Lophiotrema</taxon>
    </lineage>
</organism>
<dbReference type="Gene3D" id="2.60.40.1180">
    <property type="entry name" value="Golgi alpha-mannosidase II"/>
    <property type="match status" value="1"/>
</dbReference>
<feature type="binding site" evidence="7">
    <location>
        <position position="208"/>
    </location>
    <ligand>
        <name>substrate</name>
    </ligand>
</feature>
<dbReference type="PANTHER" id="PTHR43053">
    <property type="entry name" value="GLYCOSIDASE FAMILY 31"/>
    <property type="match status" value="1"/>
</dbReference>
<dbReference type="InterPro" id="IPR013785">
    <property type="entry name" value="Aldolase_TIM"/>
</dbReference>
<evidence type="ECO:0000256" key="1">
    <source>
        <dbReference type="ARBA" id="ARBA00001255"/>
    </source>
</evidence>
<dbReference type="Pfam" id="PF16875">
    <property type="entry name" value="Glyco_hydro_36N"/>
    <property type="match status" value="1"/>
</dbReference>
<evidence type="ECO:0000259" key="9">
    <source>
        <dbReference type="Pfam" id="PF16874"/>
    </source>
</evidence>
<dbReference type="Gene3D" id="2.70.98.60">
    <property type="entry name" value="alpha-galactosidase from lactobacil brevis"/>
    <property type="match status" value="1"/>
</dbReference>
<proteinExistence type="inferred from homology"/>
<dbReference type="InterPro" id="IPR031705">
    <property type="entry name" value="Glyco_hydro_36_C"/>
</dbReference>
<feature type="binding site" evidence="7">
    <location>
        <position position="537"/>
    </location>
    <ligand>
        <name>substrate</name>
    </ligand>
</feature>
<dbReference type="InterPro" id="IPR031704">
    <property type="entry name" value="Glyco_hydro_36_N"/>
</dbReference>
<dbReference type="CDD" id="cd14791">
    <property type="entry name" value="GH36"/>
    <property type="match status" value="1"/>
</dbReference>
<dbReference type="EMBL" id="ML977319">
    <property type="protein sequence ID" value="KAF2117458.1"/>
    <property type="molecule type" value="Genomic_DNA"/>
</dbReference>
<dbReference type="SUPFAM" id="SSF51445">
    <property type="entry name" value="(Trans)glycosidases"/>
    <property type="match status" value="1"/>
</dbReference>
<dbReference type="Pfam" id="PF16874">
    <property type="entry name" value="Glyco_hydro_36C"/>
    <property type="match status" value="1"/>
</dbReference>
<feature type="binding site" evidence="7">
    <location>
        <position position="559"/>
    </location>
    <ligand>
        <name>substrate</name>
    </ligand>
</feature>
<feature type="domain" description="Glycosyl hydrolase family 36 C-terminal" evidence="9">
    <location>
        <begin position="660"/>
        <end position="737"/>
    </location>
</feature>
<dbReference type="EC" id="3.2.1.22" evidence="2 5"/>
<reference evidence="11" key="1">
    <citation type="journal article" date="2020" name="Stud. Mycol.">
        <title>101 Dothideomycetes genomes: a test case for predicting lifestyles and emergence of pathogens.</title>
        <authorList>
            <person name="Haridas S."/>
            <person name="Albert R."/>
            <person name="Binder M."/>
            <person name="Bloem J."/>
            <person name="Labutti K."/>
            <person name="Salamov A."/>
            <person name="Andreopoulos B."/>
            <person name="Baker S."/>
            <person name="Barry K."/>
            <person name="Bills G."/>
            <person name="Bluhm B."/>
            <person name="Cannon C."/>
            <person name="Castanera R."/>
            <person name="Culley D."/>
            <person name="Daum C."/>
            <person name="Ezra D."/>
            <person name="Gonzalez J."/>
            <person name="Henrissat B."/>
            <person name="Kuo A."/>
            <person name="Liang C."/>
            <person name="Lipzen A."/>
            <person name="Lutzoni F."/>
            <person name="Magnuson J."/>
            <person name="Mondo S."/>
            <person name="Nolan M."/>
            <person name="Ohm R."/>
            <person name="Pangilinan J."/>
            <person name="Park H.-J."/>
            <person name="Ramirez L."/>
            <person name="Alfaro M."/>
            <person name="Sun H."/>
            <person name="Tritt A."/>
            <person name="Yoshinaga Y."/>
            <person name="Zwiers L.-H."/>
            <person name="Turgeon B."/>
            <person name="Goodwin S."/>
            <person name="Spatafora J."/>
            <person name="Crous P."/>
            <person name="Grigoriev I."/>
        </authorList>
    </citation>
    <scope>NUCLEOTIDE SEQUENCE</scope>
    <source>
        <strain evidence="11">CBS 627.86</strain>
    </source>
</reference>
<evidence type="ECO:0000256" key="8">
    <source>
        <dbReference type="SAM" id="SignalP"/>
    </source>
</evidence>
<evidence type="ECO:0000256" key="7">
    <source>
        <dbReference type="PIRSR" id="PIRSR005536-2"/>
    </source>
</evidence>
<evidence type="ECO:0000259" key="10">
    <source>
        <dbReference type="Pfam" id="PF16875"/>
    </source>
</evidence>
<dbReference type="GO" id="GO:0004557">
    <property type="term" value="F:alpha-galactosidase activity"/>
    <property type="evidence" value="ECO:0007669"/>
    <property type="project" value="UniProtKB-UniRule"/>
</dbReference>
<feature type="chain" id="PRO_5025613526" description="Alpha-galactosidase" evidence="8">
    <location>
        <begin position="22"/>
        <end position="740"/>
    </location>
</feature>
<dbReference type="OrthoDB" id="5795902at2759"/>
<keyword evidence="4 5" id="KW-0326">Glycosidase</keyword>
<accession>A0A6A5ZGF4</accession>
<dbReference type="InterPro" id="IPR017853">
    <property type="entry name" value="GH"/>
</dbReference>
<comment type="function">
    <text evidence="5">Hydrolyzes a variety of simple alpha-D-galactoside as well as more complex molecules such as oligosaccharides and polysaccharides.</text>
</comment>
<gene>
    <name evidence="11" type="ORF">BDV96DRAFT_572135</name>
</gene>
<keyword evidence="8" id="KW-0732">Signal</keyword>
<name>A0A6A5ZGF4_9PLEO</name>
<keyword evidence="12" id="KW-1185">Reference proteome</keyword>
<dbReference type="PRINTS" id="PR00743">
    <property type="entry name" value="GLHYDRLASE36"/>
</dbReference>
<feature type="domain" description="Glycosyl hydrolase family 36 N-terminal" evidence="10">
    <location>
        <begin position="52"/>
        <end position="292"/>
    </location>
</feature>
<feature type="binding site" evidence="7">
    <location>
        <position position="462"/>
    </location>
    <ligand>
        <name>substrate</name>
    </ligand>
</feature>
<dbReference type="FunFam" id="3.20.20.70:FF:000118">
    <property type="entry name" value="Alpha-galactosidase"/>
    <property type="match status" value="1"/>
</dbReference>
<sequence>MVGARTRSVALAALLAGAVVGQDAITASGTNFTLAANGMSYLFHVDTESGDLVSDHFGGPTTDFLPPAYISSSGWHDNLANYRREFPDVGRSDPRLPAIHIEHADGDTVSAFLYRSHDVVQGKPSLPGLPATYGNASDVTTLTVQLYDNVSDVGAVLSYSVFPQYNAIARSFKITNNGTSNISIERAASFSLDLPNLDLNMIEVQGDWAHEFNRVLRKIDFGETTFRSTEGYASHTHNPFFALVTPTTTESSGEAWGFNLVWTGSFEATAQRFSNGYIRVLLGLNPLHTSIRVPPGEQFQSPEAVAVYSTEGVGGMSRTFHDLYRNHLSRSQYTFQTRPILLNSWEGLGFNINETSLVSLAGEAEELGIQLFVNDDGWFGVEYPRDNDTMGLGDWTPNPAKFPDGLDPYVEQVTNYTILNSTSKLQFGIWVEPEMVNPNSTLYHEHPDWVLHAGKHARSVTRNQLVLNVGLPEVQDFIIGFMSNLLSSAPISYIKWDNNRAIHEMSRPSDDYTYILGLYRVIDNLTMQYPNVLWEGCASGGGRFDAGLLHYWPQHWTSDNTDASARLTIQLGTSLVYPPSAMGCHISAIPNGNTHRNITIEYRGHVAMMCGSFGLELNPSELSASEADALPAIMAAAKRVNPIVISGDFYRLALPDNSNWPGVQFISADGTESAVFAYQQFATLKPAAPPLRLAGLDPSARYTNDLDNATYSGATYMNAGLNIAWLGSDYQSKLIWLTKQ</sequence>
<keyword evidence="3 5" id="KW-0378">Hydrolase</keyword>
<feature type="binding site" evidence="7">
    <location>
        <begin position="375"/>
        <end position="376"/>
    </location>
    <ligand>
        <name>substrate</name>
    </ligand>
</feature>
<evidence type="ECO:0000256" key="4">
    <source>
        <dbReference type="ARBA" id="ARBA00023295"/>
    </source>
</evidence>
<evidence type="ECO:0000256" key="6">
    <source>
        <dbReference type="PIRSR" id="PIRSR005536-1"/>
    </source>
</evidence>
<dbReference type="InterPro" id="IPR050985">
    <property type="entry name" value="Alpha-glycosidase_related"/>
</dbReference>
<dbReference type="GO" id="GO:0016052">
    <property type="term" value="P:carbohydrate catabolic process"/>
    <property type="evidence" value="ECO:0007669"/>
    <property type="project" value="InterPro"/>
</dbReference>
<evidence type="ECO:0000256" key="3">
    <source>
        <dbReference type="ARBA" id="ARBA00022801"/>
    </source>
</evidence>
<evidence type="ECO:0000256" key="2">
    <source>
        <dbReference type="ARBA" id="ARBA00012755"/>
    </source>
</evidence>
<dbReference type="Pfam" id="PF02065">
    <property type="entry name" value="Melibiase"/>
    <property type="match status" value="1"/>
</dbReference>
<dbReference type="InterPro" id="IPR013780">
    <property type="entry name" value="Glyco_hydro_b"/>
</dbReference>
<dbReference type="Gene3D" id="3.20.20.70">
    <property type="entry name" value="Aldolase class I"/>
    <property type="match status" value="1"/>
</dbReference>
<feature type="binding site" evidence="7">
    <location>
        <begin position="495"/>
        <end position="499"/>
    </location>
    <ligand>
        <name>substrate</name>
    </ligand>
</feature>
<dbReference type="InterPro" id="IPR038417">
    <property type="entry name" value="Alpga-gal_N_sf"/>
</dbReference>
<dbReference type="InterPro" id="IPR002252">
    <property type="entry name" value="Glyco_hydro_36"/>
</dbReference>
<dbReference type="PANTHER" id="PTHR43053:SF3">
    <property type="entry name" value="ALPHA-GALACTOSIDASE C-RELATED"/>
    <property type="match status" value="1"/>
</dbReference>
<feature type="active site" description="Nucleophile" evidence="6">
    <location>
        <position position="497"/>
    </location>
</feature>
<dbReference type="PIRSF" id="PIRSF005536">
    <property type="entry name" value="Agal"/>
    <property type="match status" value="1"/>
</dbReference>
<evidence type="ECO:0000313" key="12">
    <source>
        <dbReference type="Proteomes" id="UP000799770"/>
    </source>
</evidence>
<feature type="active site" description="Proton donor" evidence="6">
    <location>
        <position position="559"/>
    </location>
</feature>
<evidence type="ECO:0000256" key="5">
    <source>
        <dbReference type="PIRNR" id="PIRNR005536"/>
    </source>
</evidence>
<evidence type="ECO:0000313" key="11">
    <source>
        <dbReference type="EMBL" id="KAF2117458.1"/>
    </source>
</evidence>
<protein>
    <recommendedName>
        <fullName evidence="2 5">Alpha-galactosidase</fullName>
        <ecNumber evidence="2 5">3.2.1.22</ecNumber>
    </recommendedName>
</protein>
<dbReference type="Proteomes" id="UP000799770">
    <property type="component" value="Unassembled WGS sequence"/>
</dbReference>
<comment type="catalytic activity">
    <reaction evidence="1 5">
        <text>Hydrolysis of terminal, non-reducing alpha-D-galactose residues in alpha-D-galactosides, including galactose oligosaccharides, galactomannans and galactolipids.</text>
        <dbReference type="EC" id="3.2.1.22"/>
    </reaction>
</comment>
<feature type="signal peptide" evidence="8">
    <location>
        <begin position="1"/>
        <end position="21"/>
    </location>
</feature>
<comment type="similarity">
    <text evidence="5">Belongs to the glycosyl hydrolase.</text>
</comment>
<dbReference type="AlphaFoldDB" id="A0A6A5ZGF4"/>